<dbReference type="STRING" id="307972.A0A2G8JPU4"/>
<organism evidence="1 2">
    <name type="scientific">Stichopus japonicus</name>
    <name type="common">Sea cucumber</name>
    <dbReference type="NCBI Taxonomy" id="307972"/>
    <lineage>
        <taxon>Eukaryota</taxon>
        <taxon>Metazoa</taxon>
        <taxon>Echinodermata</taxon>
        <taxon>Eleutherozoa</taxon>
        <taxon>Echinozoa</taxon>
        <taxon>Holothuroidea</taxon>
        <taxon>Aspidochirotacea</taxon>
        <taxon>Aspidochirotida</taxon>
        <taxon>Stichopodidae</taxon>
        <taxon>Apostichopus</taxon>
    </lineage>
</organism>
<dbReference type="Proteomes" id="UP000230750">
    <property type="component" value="Unassembled WGS sequence"/>
</dbReference>
<name>A0A2G8JPU4_STIJA</name>
<comment type="caution">
    <text evidence="1">The sequence shown here is derived from an EMBL/GenBank/DDBJ whole genome shotgun (WGS) entry which is preliminary data.</text>
</comment>
<dbReference type="OrthoDB" id="5980337at2759"/>
<dbReference type="InterPro" id="IPR025048">
    <property type="entry name" value="DUF3987"/>
</dbReference>
<reference evidence="1 2" key="1">
    <citation type="journal article" date="2017" name="PLoS Biol.">
        <title>The sea cucumber genome provides insights into morphological evolution and visceral regeneration.</title>
        <authorList>
            <person name="Zhang X."/>
            <person name="Sun L."/>
            <person name="Yuan J."/>
            <person name="Sun Y."/>
            <person name="Gao Y."/>
            <person name="Zhang L."/>
            <person name="Li S."/>
            <person name="Dai H."/>
            <person name="Hamel J.F."/>
            <person name="Liu C."/>
            <person name="Yu Y."/>
            <person name="Liu S."/>
            <person name="Lin W."/>
            <person name="Guo K."/>
            <person name="Jin S."/>
            <person name="Xu P."/>
            <person name="Storey K.B."/>
            <person name="Huan P."/>
            <person name="Zhang T."/>
            <person name="Zhou Y."/>
            <person name="Zhang J."/>
            <person name="Lin C."/>
            <person name="Li X."/>
            <person name="Xing L."/>
            <person name="Huo D."/>
            <person name="Sun M."/>
            <person name="Wang L."/>
            <person name="Mercier A."/>
            <person name="Li F."/>
            <person name="Yang H."/>
            <person name="Xiang J."/>
        </authorList>
    </citation>
    <scope>NUCLEOTIDE SEQUENCE [LARGE SCALE GENOMIC DNA]</scope>
    <source>
        <strain evidence="1">Shaxun</strain>
        <tissue evidence="1">Muscle</tissue>
    </source>
</reference>
<accession>A0A2G8JPU4</accession>
<dbReference type="Pfam" id="PF13148">
    <property type="entry name" value="DUF3987"/>
    <property type="match status" value="1"/>
</dbReference>
<keyword evidence="2" id="KW-1185">Reference proteome</keyword>
<gene>
    <name evidence="1" type="ORF">BSL78_25415</name>
</gene>
<evidence type="ECO:0000313" key="1">
    <source>
        <dbReference type="EMBL" id="PIK37753.1"/>
    </source>
</evidence>
<evidence type="ECO:0000313" key="2">
    <source>
        <dbReference type="Proteomes" id="UP000230750"/>
    </source>
</evidence>
<sequence>MTLATTEQREILDNLPFSILGTTQMLPMVKLLAAMDMGQGLLDRFILLAPVCLRPSPEETNAAIDTLSDMTLKDISKVLETIFDNHLNKKEYQFSDETKGLYNELTKAFIDELNEALMTGNVPPKSKKMDIISRMALVLHVLDHTVLELLTGTENPSCPPAEISPETFNRAVAFTEYIESQRCIMMNVIDEIVVTTMDSECQQPTAEQIKAAILQSPGPYCTARSFKQVGPKRLRSVTTAEFKSTIQTLAAFGNMVEIRVPRSANKVSVFCKKNPQPLRDTWPEGTPCTFDQYNEAYQKPSPAALTENIRNRLTEEGF</sequence>
<dbReference type="AlphaFoldDB" id="A0A2G8JPU4"/>
<dbReference type="EMBL" id="MRZV01001456">
    <property type="protein sequence ID" value="PIK37753.1"/>
    <property type="molecule type" value="Genomic_DNA"/>
</dbReference>
<protein>
    <submittedName>
        <fullName evidence="1">Uncharacterized protein</fullName>
    </submittedName>
</protein>
<proteinExistence type="predicted"/>